<evidence type="ECO:0000313" key="14">
    <source>
        <dbReference type="Proteomes" id="UP000267035"/>
    </source>
</evidence>
<dbReference type="InterPro" id="IPR012902">
    <property type="entry name" value="N_methyl_site"/>
</dbReference>
<dbReference type="InterPro" id="IPR045584">
    <property type="entry name" value="Pilin-like"/>
</dbReference>
<protein>
    <recommendedName>
        <fullName evidence="2">Type II secretion system protein H</fullName>
    </recommendedName>
    <alternativeName>
        <fullName evidence="10">General secretion pathway protein H</fullName>
    </alternativeName>
</protein>
<evidence type="ECO:0000256" key="5">
    <source>
        <dbReference type="ARBA" id="ARBA00022519"/>
    </source>
</evidence>
<comment type="similarity">
    <text evidence="9">Belongs to the GSP H family.</text>
</comment>
<dbReference type="PROSITE" id="PS00409">
    <property type="entry name" value="PROKAR_NTER_METHYL"/>
    <property type="match status" value="1"/>
</dbReference>
<evidence type="ECO:0000256" key="10">
    <source>
        <dbReference type="ARBA" id="ARBA00030775"/>
    </source>
</evidence>
<evidence type="ECO:0000256" key="9">
    <source>
        <dbReference type="ARBA" id="ARBA00025772"/>
    </source>
</evidence>
<dbReference type="AlphaFoldDB" id="A0A3M6Q862"/>
<keyword evidence="7 11" id="KW-1133">Transmembrane helix</keyword>
<dbReference type="NCBIfam" id="TIGR02532">
    <property type="entry name" value="IV_pilin_GFxxxE"/>
    <property type="match status" value="1"/>
</dbReference>
<reference evidence="13 14" key="1">
    <citation type="submission" date="2018-10" db="EMBL/GenBank/DDBJ databases">
        <title>Comamonadaceae CDC group NO-1 genome sequencing and assembly.</title>
        <authorList>
            <person name="Bernier A.-M."/>
            <person name="Bernard K."/>
        </authorList>
    </citation>
    <scope>NUCLEOTIDE SEQUENCE [LARGE SCALE GENOMIC DNA]</scope>
    <source>
        <strain evidence="13 14">NML161473</strain>
    </source>
</reference>
<evidence type="ECO:0000256" key="3">
    <source>
        <dbReference type="ARBA" id="ARBA00022475"/>
    </source>
</evidence>
<dbReference type="GO" id="GO:0015628">
    <property type="term" value="P:protein secretion by the type II secretion system"/>
    <property type="evidence" value="ECO:0007669"/>
    <property type="project" value="InterPro"/>
</dbReference>
<keyword evidence="8 11" id="KW-0472">Membrane</keyword>
<dbReference type="SUPFAM" id="SSF54523">
    <property type="entry name" value="Pili subunits"/>
    <property type="match status" value="1"/>
</dbReference>
<accession>A0A3M6Q862</accession>
<dbReference type="InterPro" id="IPR022346">
    <property type="entry name" value="T2SS_GspH"/>
</dbReference>
<feature type="domain" description="General secretion pathway GspH" evidence="12">
    <location>
        <begin position="59"/>
        <end position="172"/>
    </location>
</feature>
<dbReference type="GO" id="GO:0015627">
    <property type="term" value="C:type II protein secretion system complex"/>
    <property type="evidence" value="ECO:0007669"/>
    <property type="project" value="InterPro"/>
</dbReference>
<feature type="transmembrane region" description="Helical" evidence="11">
    <location>
        <begin position="20"/>
        <end position="43"/>
    </location>
</feature>
<dbReference type="Gene3D" id="3.55.40.10">
    <property type="entry name" value="minor pseudopilin epsh domain"/>
    <property type="match status" value="1"/>
</dbReference>
<evidence type="ECO:0000256" key="11">
    <source>
        <dbReference type="SAM" id="Phobius"/>
    </source>
</evidence>
<evidence type="ECO:0000256" key="1">
    <source>
        <dbReference type="ARBA" id="ARBA00004377"/>
    </source>
</evidence>
<name>A0A3M6Q862_9BURK</name>
<dbReference type="Pfam" id="PF07963">
    <property type="entry name" value="N_methyl"/>
    <property type="match status" value="1"/>
</dbReference>
<evidence type="ECO:0000256" key="7">
    <source>
        <dbReference type="ARBA" id="ARBA00022989"/>
    </source>
</evidence>
<sequence>MCPTVLFPLLPRRIQSPAGFTLVELLTVISILAILAAIAAPNFTPLMERWRVRQASEIFQSTLYFARSEAIKRGGAVIESLPSGSCSANGWNCGWQVCVDTNGDEACDSGVPILQRYDAPAKVAITRTGTDTGKIRVDSRGTFGAAFGFSVTPAGKTVSDPSAMNICISPGGTVRVHPSAGSTC</sequence>
<dbReference type="Proteomes" id="UP000267035">
    <property type="component" value="Unassembled WGS sequence"/>
</dbReference>
<organism evidence="13 14">
    <name type="scientific">Allofranklinella schreckenbergeri</name>
    <dbReference type="NCBI Taxonomy" id="1076744"/>
    <lineage>
        <taxon>Bacteria</taxon>
        <taxon>Pseudomonadati</taxon>
        <taxon>Pseudomonadota</taxon>
        <taxon>Betaproteobacteria</taxon>
        <taxon>Burkholderiales</taxon>
        <taxon>Comamonadaceae</taxon>
        <taxon>Allofranklinella</taxon>
    </lineage>
</organism>
<evidence type="ECO:0000256" key="4">
    <source>
        <dbReference type="ARBA" id="ARBA00022481"/>
    </source>
</evidence>
<comment type="subcellular location">
    <subcellularLocation>
        <location evidence="1">Cell inner membrane</location>
        <topology evidence="1">Single-pass membrane protein</topology>
    </subcellularLocation>
</comment>
<keyword evidence="5" id="KW-0997">Cell inner membrane</keyword>
<keyword evidence="4" id="KW-0488">Methylation</keyword>
<dbReference type="EMBL" id="RDQL01000008">
    <property type="protein sequence ID" value="RMW99367.1"/>
    <property type="molecule type" value="Genomic_DNA"/>
</dbReference>
<evidence type="ECO:0000256" key="8">
    <source>
        <dbReference type="ARBA" id="ARBA00023136"/>
    </source>
</evidence>
<keyword evidence="6 11" id="KW-0812">Transmembrane</keyword>
<keyword evidence="14" id="KW-1185">Reference proteome</keyword>
<evidence type="ECO:0000313" key="13">
    <source>
        <dbReference type="EMBL" id="RMW99367.1"/>
    </source>
</evidence>
<evidence type="ECO:0000256" key="2">
    <source>
        <dbReference type="ARBA" id="ARBA00021549"/>
    </source>
</evidence>
<evidence type="ECO:0000259" key="12">
    <source>
        <dbReference type="Pfam" id="PF12019"/>
    </source>
</evidence>
<dbReference type="GO" id="GO:0005886">
    <property type="term" value="C:plasma membrane"/>
    <property type="evidence" value="ECO:0007669"/>
    <property type="project" value="UniProtKB-SubCell"/>
</dbReference>
<gene>
    <name evidence="13" type="ORF">EBQ25_07275</name>
</gene>
<dbReference type="Pfam" id="PF12019">
    <property type="entry name" value="GspH"/>
    <property type="match status" value="1"/>
</dbReference>
<keyword evidence="3" id="KW-1003">Cell membrane</keyword>
<proteinExistence type="inferred from homology"/>
<evidence type="ECO:0000256" key="6">
    <source>
        <dbReference type="ARBA" id="ARBA00022692"/>
    </source>
</evidence>
<comment type="caution">
    <text evidence="13">The sequence shown here is derived from an EMBL/GenBank/DDBJ whole genome shotgun (WGS) entry which is preliminary data.</text>
</comment>